<dbReference type="GO" id="GO:0000287">
    <property type="term" value="F:magnesium ion binding"/>
    <property type="evidence" value="ECO:0007669"/>
    <property type="project" value="TreeGrafter"/>
</dbReference>
<protein>
    <recommendedName>
        <fullName evidence="7">3-methyl-2-oxobutanoate hydroxymethyltransferase</fullName>
        <ecNumber evidence="7">2.1.2.11</ecNumber>
    </recommendedName>
    <alternativeName>
        <fullName evidence="7">Ketopantoate hydroxymethyltransferase</fullName>
        <shortName evidence="7">KPHMT</shortName>
    </alternativeName>
</protein>
<organism evidence="11 12">
    <name type="scientific">Terriglobus roseus (strain DSM 18391 / NRRL B-41598 / KBS 63)</name>
    <dbReference type="NCBI Taxonomy" id="926566"/>
    <lineage>
        <taxon>Bacteria</taxon>
        <taxon>Pseudomonadati</taxon>
        <taxon>Acidobacteriota</taxon>
        <taxon>Terriglobia</taxon>
        <taxon>Terriglobales</taxon>
        <taxon>Acidobacteriaceae</taxon>
        <taxon>Terriglobus</taxon>
    </lineage>
</organism>
<feature type="active site" description="Proton acceptor" evidence="7 8">
    <location>
        <position position="197"/>
    </location>
</feature>
<comment type="cofactor">
    <cofactor evidence="7 10">
        <name>Mg(2+)</name>
        <dbReference type="ChEBI" id="CHEBI:18420"/>
    </cofactor>
    <text evidence="7 10">Binds 1 Mg(2+) ion per subunit.</text>
</comment>
<dbReference type="NCBIfam" id="TIGR00222">
    <property type="entry name" value="panB"/>
    <property type="match status" value="1"/>
</dbReference>
<keyword evidence="7" id="KW-0963">Cytoplasm</keyword>
<evidence type="ECO:0000256" key="5">
    <source>
        <dbReference type="ARBA" id="ARBA00022679"/>
    </source>
</evidence>
<dbReference type="RefSeq" id="WP_014786377.1">
    <property type="nucleotide sequence ID" value="NC_018014.1"/>
</dbReference>
<dbReference type="InterPro" id="IPR015813">
    <property type="entry name" value="Pyrv/PenolPyrv_kinase-like_dom"/>
</dbReference>
<comment type="function">
    <text evidence="6 7">Catalyzes the reversible reaction in which hydroxymethyl group from 5,10-methylenetetrahydrofolate is transferred onto alpha-ketoisovalerate to form ketopantoate.</text>
</comment>
<evidence type="ECO:0000256" key="3">
    <source>
        <dbReference type="ARBA" id="ARBA00011424"/>
    </source>
</evidence>
<evidence type="ECO:0000313" key="11">
    <source>
        <dbReference type="EMBL" id="AFL89113.1"/>
    </source>
</evidence>
<feature type="binding site" evidence="7 10">
    <location>
        <position position="59"/>
    </location>
    <ligand>
        <name>Mg(2+)</name>
        <dbReference type="ChEBI" id="CHEBI:18420"/>
    </ligand>
</feature>
<comment type="subcellular location">
    <subcellularLocation>
        <location evidence="7">Cytoplasm</location>
    </subcellularLocation>
</comment>
<dbReference type="HAMAP" id="MF_00156">
    <property type="entry name" value="PanB"/>
    <property type="match status" value="1"/>
</dbReference>
<dbReference type="PANTHER" id="PTHR20881">
    <property type="entry name" value="3-METHYL-2-OXOBUTANOATE HYDROXYMETHYLTRANSFERASE"/>
    <property type="match status" value="1"/>
</dbReference>
<dbReference type="GO" id="GO:0003864">
    <property type="term" value="F:3-methyl-2-oxobutanoate hydroxymethyltransferase activity"/>
    <property type="evidence" value="ECO:0007669"/>
    <property type="project" value="UniProtKB-UniRule"/>
</dbReference>
<keyword evidence="7 10" id="KW-0479">Metal-binding</keyword>
<evidence type="ECO:0000256" key="9">
    <source>
        <dbReference type="PIRSR" id="PIRSR000388-2"/>
    </source>
</evidence>
<dbReference type="EMBL" id="CP003379">
    <property type="protein sequence ID" value="AFL89113.1"/>
    <property type="molecule type" value="Genomic_DNA"/>
</dbReference>
<dbReference type="PATRIC" id="fig|926566.3.peg.2867"/>
<dbReference type="FunFam" id="3.20.20.60:FF:000003">
    <property type="entry name" value="3-methyl-2-oxobutanoate hydroxymethyltransferase"/>
    <property type="match status" value="1"/>
</dbReference>
<comment type="similarity">
    <text evidence="2 7">Belongs to the PanB family.</text>
</comment>
<dbReference type="UniPathway" id="UPA00028">
    <property type="reaction ID" value="UER00003"/>
</dbReference>
<dbReference type="EC" id="2.1.2.11" evidence="7"/>
<dbReference type="Gene3D" id="3.20.20.60">
    <property type="entry name" value="Phosphoenolpyruvate-binding domains"/>
    <property type="match status" value="1"/>
</dbReference>
<dbReference type="GO" id="GO:0015940">
    <property type="term" value="P:pantothenate biosynthetic process"/>
    <property type="evidence" value="ECO:0007669"/>
    <property type="project" value="UniProtKB-UniRule"/>
</dbReference>
<keyword evidence="11" id="KW-0489">Methyltransferase</keyword>
<dbReference type="AlphaFoldDB" id="I3ZIP5"/>
<dbReference type="NCBIfam" id="NF001452">
    <property type="entry name" value="PRK00311.1"/>
    <property type="match status" value="1"/>
</dbReference>
<reference evidence="11 12" key="1">
    <citation type="submission" date="2012-06" db="EMBL/GenBank/DDBJ databases">
        <title>Complete genome of Terriglobus roseus DSM 18391.</title>
        <authorList>
            <consortium name="US DOE Joint Genome Institute (JGI-PGF)"/>
            <person name="Lucas S."/>
            <person name="Copeland A."/>
            <person name="Lapidus A."/>
            <person name="Glavina del Rio T."/>
            <person name="Dalin E."/>
            <person name="Tice H."/>
            <person name="Bruce D."/>
            <person name="Goodwin L."/>
            <person name="Pitluck S."/>
            <person name="Peters L."/>
            <person name="Mikhailova N."/>
            <person name="Munk A.C.C."/>
            <person name="Kyrpides N."/>
            <person name="Mavromatis K."/>
            <person name="Ivanova N."/>
            <person name="Brettin T."/>
            <person name="Detter J.C."/>
            <person name="Han C."/>
            <person name="Larimer F."/>
            <person name="Land M."/>
            <person name="Hauser L."/>
            <person name="Markowitz V."/>
            <person name="Cheng J.-F."/>
            <person name="Hugenholtz P."/>
            <person name="Woyke T."/>
            <person name="Wu D."/>
            <person name="Brambilla E."/>
            <person name="Klenk H.-P."/>
            <person name="Eisen J.A."/>
        </authorList>
    </citation>
    <scope>NUCLEOTIDE SEQUENCE [LARGE SCALE GENOMIC DNA]</scope>
    <source>
        <strain evidence="12">DSM 18391 / NRRL B-41598 / KBS 63</strain>
    </source>
</reference>
<dbReference type="GO" id="GO:0005737">
    <property type="term" value="C:cytoplasm"/>
    <property type="evidence" value="ECO:0007669"/>
    <property type="project" value="UniProtKB-SubCell"/>
</dbReference>
<comment type="subunit">
    <text evidence="3 7">Homodecamer; pentamer of dimers.</text>
</comment>
<dbReference type="InterPro" id="IPR040442">
    <property type="entry name" value="Pyrv_kinase-like_dom_sf"/>
</dbReference>
<dbReference type="CDD" id="cd06557">
    <property type="entry name" value="KPHMT-like"/>
    <property type="match status" value="1"/>
</dbReference>
<dbReference type="GO" id="GO:0008168">
    <property type="term" value="F:methyltransferase activity"/>
    <property type="evidence" value="ECO:0007669"/>
    <property type="project" value="UniProtKB-KW"/>
</dbReference>
<comment type="catalytic activity">
    <reaction evidence="7">
        <text>(6R)-5,10-methylene-5,6,7,8-tetrahydrofolate + 3-methyl-2-oxobutanoate + H2O = 2-dehydropantoate + (6S)-5,6,7,8-tetrahydrofolate</text>
        <dbReference type="Rhea" id="RHEA:11824"/>
        <dbReference type="ChEBI" id="CHEBI:11561"/>
        <dbReference type="ChEBI" id="CHEBI:11851"/>
        <dbReference type="ChEBI" id="CHEBI:15377"/>
        <dbReference type="ChEBI" id="CHEBI:15636"/>
        <dbReference type="ChEBI" id="CHEBI:57453"/>
        <dbReference type="EC" id="2.1.2.11"/>
    </reaction>
</comment>
<feature type="binding site" evidence="7 9">
    <location>
        <position position="128"/>
    </location>
    <ligand>
        <name>3-methyl-2-oxobutanoate</name>
        <dbReference type="ChEBI" id="CHEBI:11851"/>
    </ligand>
</feature>
<dbReference type="Pfam" id="PF02548">
    <property type="entry name" value="Pantoate_transf"/>
    <property type="match status" value="1"/>
</dbReference>
<evidence type="ECO:0000256" key="2">
    <source>
        <dbReference type="ARBA" id="ARBA00008676"/>
    </source>
</evidence>
<evidence type="ECO:0000256" key="4">
    <source>
        <dbReference type="ARBA" id="ARBA00022655"/>
    </source>
</evidence>
<dbReference type="PANTHER" id="PTHR20881:SF0">
    <property type="entry name" value="3-METHYL-2-OXOBUTANOATE HYDROXYMETHYLTRANSFERASE"/>
    <property type="match status" value="1"/>
</dbReference>
<dbReference type="Proteomes" id="UP000006056">
    <property type="component" value="Chromosome"/>
</dbReference>
<name>I3ZIP5_TERRK</name>
<accession>I3ZIP5</accession>
<keyword evidence="4 7" id="KW-0566">Pantothenate biosynthesis</keyword>
<dbReference type="PIRSF" id="PIRSF000388">
    <property type="entry name" value="Pantoate_hydroxy_MeTrfase"/>
    <property type="match status" value="1"/>
</dbReference>
<dbReference type="GO" id="GO:0032259">
    <property type="term" value="P:methylation"/>
    <property type="evidence" value="ECO:0007669"/>
    <property type="project" value="UniProtKB-KW"/>
</dbReference>
<comment type="pathway">
    <text evidence="1 7">Cofactor biosynthesis; (R)-pantothenate biosynthesis; (R)-pantoate from 3-methyl-2-oxobutanoate: step 1/2.</text>
</comment>
<sequence length="304" mass="32672">MSMTEVRDAVRPMGVAKVTPQTLLQSKQARTPITALTAYDYPTARLVDEAGIDLLLVGDSLGMAVLGYDNTLSVTMEDMLHHARAVRRGTRRAMLVVDMPFGSYQVSVEETLRNALRFVKEAGSEAVKLEGGASQASRVRALTEAEIPVVGHIGLTPQSLYRMGGYRVQGRSEAAAAQLRDDALALEDAGAIALVLEGIPRELAEQITGLLTIPTIGIGAGPECDGQILVFHDLFSLSFTKQAKFVRSFGDVRELMEQGLQSFRDAVTGRSFPNDAESYHMPSGVSLAVESTVTETKEVAVSCA</sequence>
<dbReference type="eggNOG" id="COG0413">
    <property type="taxonomic scope" value="Bacteria"/>
</dbReference>
<feature type="binding site" evidence="7 9">
    <location>
        <position position="98"/>
    </location>
    <ligand>
        <name>3-methyl-2-oxobutanoate</name>
        <dbReference type="ChEBI" id="CHEBI:11851"/>
    </ligand>
</feature>
<feature type="binding site" evidence="7 9">
    <location>
        <begin position="59"/>
        <end position="60"/>
    </location>
    <ligand>
        <name>3-methyl-2-oxobutanoate</name>
        <dbReference type="ChEBI" id="CHEBI:11851"/>
    </ligand>
</feature>
<evidence type="ECO:0000256" key="7">
    <source>
        <dbReference type="HAMAP-Rule" id="MF_00156"/>
    </source>
</evidence>
<dbReference type="KEGG" id="trs:Terro_2878"/>
<evidence type="ECO:0000313" key="12">
    <source>
        <dbReference type="Proteomes" id="UP000006056"/>
    </source>
</evidence>
<keyword evidence="5 7" id="KW-0808">Transferase</keyword>
<evidence type="ECO:0000256" key="10">
    <source>
        <dbReference type="PIRSR" id="PIRSR000388-3"/>
    </source>
</evidence>
<feature type="binding site" evidence="7 10">
    <location>
        <position position="98"/>
    </location>
    <ligand>
        <name>Mg(2+)</name>
        <dbReference type="ChEBI" id="CHEBI:18420"/>
    </ligand>
</feature>
<dbReference type="InterPro" id="IPR003700">
    <property type="entry name" value="Pantoate_hydroxy_MeTrfase"/>
</dbReference>
<dbReference type="STRING" id="926566.Terro_2878"/>
<evidence type="ECO:0000256" key="6">
    <source>
        <dbReference type="ARBA" id="ARBA00056497"/>
    </source>
</evidence>
<dbReference type="OrthoDB" id="9781789at2"/>
<dbReference type="HOGENOM" id="CLU_036645_1_0_0"/>
<keyword evidence="7 10" id="KW-0460">Magnesium</keyword>
<evidence type="ECO:0000256" key="8">
    <source>
        <dbReference type="PIRSR" id="PIRSR000388-1"/>
    </source>
</evidence>
<feature type="binding site" evidence="7 10">
    <location>
        <position position="130"/>
    </location>
    <ligand>
        <name>Mg(2+)</name>
        <dbReference type="ChEBI" id="CHEBI:18420"/>
    </ligand>
</feature>
<dbReference type="SUPFAM" id="SSF51621">
    <property type="entry name" value="Phosphoenolpyruvate/pyruvate domain"/>
    <property type="match status" value="1"/>
</dbReference>
<proteinExistence type="inferred from homology"/>
<keyword evidence="12" id="KW-1185">Reference proteome</keyword>
<gene>
    <name evidence="7" type="primary">panB</name>
    <name evidence="11" type="ordered locus">Terro_2878</name>
</gene>
<evidence type="ECO:0000256" key="1">
    <source>
        <dbReference type="ARBA" id="ARBA00005033"/>
    </source>
</evidence>